<organism evidence="2 3">
    <name type="scientific">Brassica napus</name>
    <name type="common">Rape</name>
    <dbReference type="NCBI Taxonomy" id="3708"/>
    <lineage>
        <taxon>Eukaryota</taxon>
        <taxon>Viridiplantae</taxon>
        <taxon>Streptophyta</taxon>
        <taxon>Embryophyta</taxon>
        <taxon>Tracheophyta</taxon>
        <taxon>Spermatophyta</taxon>
        <taxon>Magnoliopsida</taxon>
        <taxon>eudicotyledons</taxon>
        <taxon>Gunneridae</taxon>
        <taxon>Pentapetalae</taxon>
        <taxon>rosids</taxon>
        <taxon>malvids</taxon>
        <taxon>Brassicales</taxon>
        <taxon>Brassicaceae</taxon>
        <taxon>Brassiceae</taxon>
        <taxon>Brassica</taxon>
    </lineage>
</organism>
<dbReference type="PaxDb" id="3708-A0A078I449"/>
<sequence>MHVLELNQLTDSLSSLDRLKTKCDVDAPVSFVQDLKHHRDDLFSRIYGIELTSFSKQDLLLHPTLDKAFVVDLLVPIASPGNLEFDPHGSNIASDGVPNVD</sequence>
<reference evidence="2" key="2">
    <citation type="submission" date="2014-06" db="EMBL/GenBank/DDBJ databases">
        <authorList>
            <person name="Genoscope - CEA"/>
        </authorList>
    </citation>
    <scope>NUCLEOTIDE SEQUENCE</scope>
</reference>
<evidence type="ECO:0000313" key="1">
    <source>
        <dbReference type="EMBL" id="CAF1963374.1"/>
    </source>
</evidence>
<evidence type="ECO:0000313" key="3">
    <source>
        <dbReference type="Proteomes" id="UP000028999"/>
    </source>
</evidence>
<proteinExistence type="predicted"/>
<dbReference type="Proteomes" id="UP000028999">
    <property type="component" value="Unassembled WGS sequence"/>
</dbReference>
<reference evidence="2 3" key="1">
    <citation type="journal article" date="2014" name="Science">
        <title>Plant genetics. Early allopolyploid evolution in the post-Neolithic Brassica napus oilseed genome.</title>
        <authorList>
            <person name="Chalhoub B."/>
            <person name="Denoeud F."/>
            <person name="Liu S."/>
            <person name="Parkin I.A."/>
            <person name="Tang H."/>
            <person name="Wang X."/>
            <person name="Chiquet J."/>
            <person name="Belcram H."/>
            <person name="Tong C."/>
            <person name="Samans B."/>
            <person name="Correa M."/>
            <person name="Da Silva C."/>
            <person name="Just J."/>
            <person name="Falentin C."/>
            <person name="Koh C.S."/>
            <person name="Le Clainche I."/>
            <person name="Bernard M."/>
            <person name="Bento P."/>
            <person name="Noel B."/>
            <person name="Labadie K."/>
            <person name="Alberti A."/>
            <person name="Charles M."/>
            <person name="Arnaud D."/>
            <person name="Guo H."/>
            <person name="Daviaud C."/>
            <person name="Alamery S."/>
            <person name="Jabbari K."/>
            <person name="Zhao M."/>
            <person name="Edger P.P."/>
            <person name="Chelaifa H."/>
            <person name="Tack D."/>
            <person name="Lassalle G."/>
            <person name="Mestiri I."/>
            <person name="Schnel N."/>
            <person name="Le Paslier M.C."/>
            <person name="Fan G."/>
            <person name="Renault V."/>
            <person name="Bayer P.E."/>
            <person name="Golicz A.A."/>
            <person name="Manoli S."/>
            <person name="Lee T.H."/>
            <person name="Thi V.H."/>
            <person name="Chalabi S."/>
            <person name="Hu Q."/>
            <person name="Fan C."/>
            <person name="Tollenaere R."/>
            <person name="Lu Y."/>
            <person name="Battail C."/>
            <person name="Shen J."/>
            <person name="Sidebottom C.H."/>
            <person name="Wang X."/>
            <person name="Canaguier A."/>
            <person name="Chauveau A."/>
            <person name="Berard A."/>
            <person name="Deniot G."/>
            <person name="Guan M."/>
            <person name="Liu Z."/>
            <person name="Sun F."/>
            <person name="Lim Y.P."/>
            <person name="Lyons E."/>
            <person name="Town C.D."/>
            <person name="Bancroft I."/>
            <person name="Wang X."/>
            <person name="Meng J."/>
            <person name="Ma J."/>
            <person name="Pires J.C."/>
            <person name="King G.J."/>
            <person name="Brunel D."/>
            <person name="Delourme R."/>
            <person name="Renard M."/>
            <person name="Aury J.M."/>
            <person name="Adams K.L."/>
            <person name="Batley J."/>
            <person name="Snowdon R.J."/>
            <person name="Tost J."/>
            <person name="Edwards D."/>
            <person name="Zhou Y."/>
            <person name="Hua W."/>
            <person name="Sharpe A.G."/>
            <person name="Paterson A.H."/>
            <person name="Guan C."/>
            <person name="Wincker P."/>
        </authorList>
    </citation>
    <scope>NUCLEOTIDE SEQUENCE [LARGE SCALE GENOMIC DNA]</scope>
    <source>
        <strain evidence="3">cv. Darmor-bzh</strain>
    </source>
</reference>
<dbReference type="Gramene" id="CDY45565">
    <property type="protein sequence ID" value="CDY45565"/>
    <property type="gene ID" value="GSBRNA2T00082280001"/>
</dbReference>
<name>A0A078I449_BRANA</name>
<accession>A0A078I449</accession>
<dbReference type="EMBL" id="HG994371">
    <property type="protein sequence ID" value="CAF1963374.1"/>
    <property type="molecule type" value="Genomic_DNA"/>
</dbReference>
<dbReference type="EMBL" id="LK032628">
    <property type="protein sequence ID" value="CDY45565.1"/>
    <property type="molecule type" value="Genomic_DNA"/>
</dbReference>
<protein>
    <submittedName>
        <fullName evidence="1">(rape) hypothetical protein</fullName>
    </submittedName>
    <submittedName>
        <fullName evidence="2">BnaC09g21450D protein</fullName>
    </submittedName>
</protein>
<keyword evidence="3" id="KW-1185">Reference proteome</keyword>
<dbReference type="AlphaFoldDB" id="A0A078I449"/>
<evidence type="ECO:0000313" key="2">
    <source>
        <dbReference type="EMBL" id="CDY45565.1"/>
    </source>
</evidence>
<gene>
    <name evidence="2" type="primary">BnaC09g21450D</name>
    <name evidence="1" type="ORF">DARMORV10_C07P12250.1</name>
    <name evidence="2" type="ORF">GSBRNA2T00082280001</name>
</gene>
<dbReference type="Proteomes" id="UP001295469">
    <property type="component" value="Chromosome C07"/>
</dbReference>
<reference evidence="1" key="3">
    <citation type="submission" date="2021-01" db="EMBL/GenBank/DDBJ databases">
        <authorList>
            <consortium name="Genoscope - CEA"/>
            <person name="William W."/>
        </authorList>
    </citation>
    <scope>NUCLEOTIDE SEQUENCE</scope>
</reference>